<keyword evidence="5" id="KW-0804">Transcription</keyword>
<keyword evidence="2" id="KW-0805">Transcription regulation</keyword>
<evidence type="ECO:0000313" key="9">
    <source>
        <dbReference type="Proteomes" id="UP000501568"/>
    </source>
</evidence>
<dbReference type="Gene3D" id="1.10.10.10">
    <property type="entry name" value="Winged helix-like DNA-binding domain superfamily/Winged helix DNA-binding domain"/>
    <property type="match status" value="1"/>
</dbReference>
<dbReference type="InterPro" id="IPR013249">
    <property type="entry name" value="RNA_pol_sigma70_r4_t2"/>
</dbReference>
<dbReference type="GO" id="GO:0006352">
    <property type="term" value="P:DNA-templated transcription initiation"/>
    <property type="evidence" value="ECO:0007669"/>
    <property type="project" value="InterPro"/>
</dbReference>
<dbReference type="CDD" id="cd06171">
    <property type="entry name" value="Sigma70_r4"/>
    <property type="match status" value="1"/>
</dbReference>
<evidence type="ECO:0000256" key="5">
    <source>
        <dbReference type="ARBA" id="ARBA00023163"/>
    </source>
</evidence>
<dbReference type="EMBL" id="CP049109">
    <property type="protein sequence ID" value="QIG80668.1"/>
    <property type="molecule type" value="Genomic_DNA"/>
</dbReference>
<protein>
    <submittedName>
        <fullName evidence="8">Sigma-70 family RNA polymerase sigma factor</fullName>
    </submittedName>
</protein>
<dbReference type="SUPFAM" id="SSF88946">
    <property type="entry name" value="Sigma2 domain of RNA polymerase sigma factors"/>
    <property type="match status" value="1"/>
</dbReference>
<evidence type="ECO:0000313" key="8">
    <source>
        <dbReference type="EMBL" id="QIG80668.1"/>
    </source>
</evidence>
<dbReference type="InterPro" id="IPR039425">
    <property type="entry name" value="RNA_pol_sigma-70-like"/>
</dbReference>
<evidence type="ECO:0000256" key="4">
    <source>
        <dbReference type="ARBA" id="ARBA00023125"/>
    </source>
</evidence>
<dbReference type="KEGG" id="spzr:G5C33_13350"/>
<dbReference type="InterPro" id="IPR013325">
    <property type="entry name" value="RNA_pol_sigma_r2"/>
</dbReference>
<evidence type="ECO:0000259" key="6">
    <source>
        <dbReference type="Pfam" id="PF04542"/>
    </source>
</evidence>
<feature type="domain" description="RNA polymerase sigma factor 70 region 4 type 2" evidence="7">
    <location>
        <begin position="94"/>
        <end position="145"/>
    </location>
</feature>
<dbReference type="Proteomes" id="UP000501568">
    <property type="component" value="Chromosome"/>
</dbReference>
<dbReference type="Pfam" id="PF08281">
    <property type="entry name" value="Sigma70_r4_2"/>
    <property type="match status" value="1"/>
</dbReference>
<evidence type="ECO:0000256" key="3">
    <source>
        <dbReference type="ARBA" id="ARBA00023082"/>
    </source>
</evidence>
<accession>A0A6G6Y7H9</accession>
<name>A0A6G6Y7H9_9SPHN</name>
<evidence type="ECO:0000256" key="1">
    <source>
        <dbReference type="ARBA" id="ARBA00010641"/>
    </source>
</evidence>
<sequence length="155" mass="16651">MDDSGRVYDELLVLHVRPGDRAALAIDVVQDSWIGIIRGISRLNDPAKFPAWAFGILRRRAASAVMATAGRRARQGEGDIEAAPDGGGEPGEALAIAQAFARLNTDQRVAASLFFVERLTLEEIALATDAPVGTVKSRIFHARKILKNALSGDMT</sequence>
<dbReference type="InterPro" id="IPR007627">
    <property type="entry name" value="RNA_pol_sigma70_r2"/>
</dbReference>
<dbReference type="NCBIfam" id="TIGR02937">
    <property type="entry name" value="sigma70-ECF"/>
    <property type="match status" value="1"/>
</dbReference>
<dbReference type="GO" id="GO:0003677">
    <property type="term" value="F:DNA binding"/>
    <property type="evidence" value="ECO:0007669"/>
    <property type="project" value="UniProtKB-KW"/>
</dbReference>
<reference evidence="8 9" key="1">
    <citation type="submission" date="2020-02" db="EMBL/GenBank/DDBJ databases">
        <authorList>
            <person name="Zheng R.K."/>
            <person name="Sun C.M."/>
        </authorList>
    </citation>
    <scope>NUCLEOTIDE SEQUENCE [LARGE SCALE GENOMIC DNA]</scope>
    <source>
        <strain evidence="9">zrk23</strain>
    </source>
</reference>
<dbReference type="PANTHER" id="PTHR43133">
    <property type="entry name" value="RNA POLYMERASE ECF-TYPE SIGMA FACTO"/>
    <property type="match status" value="1"/>
</dbReference>
<evidence type="ECO:0000256" key="2">
    <source>
        <dbReference type="ARBA" id="ARBA00023015"/>
    </source>
</evidence>
<dbReference type="GO" id="GO:0016987">
    <property type="term" value="F:sigma factor activity"/>
    <property type="evidence" value="ECO:0007669"/>
    <property type="project" value="UniProtKB-KW"/>
</dbReference>
<comment type="similarity">
    <text evidence="1">Belongs to the sigma-70 factor family. ECF subfamily.</text>
</comment>
<proteinExistence type="inferred from homology"/>
<dbReference type="InterPro" id="IPR013324">
    <property type="entry name" value="RNA_pol_sigma_r3/r4-like"/>
</dbReference>
<organism evidence="8 9">
    <name type="scientific">Stakelama tenebrarum</name>
    <dbReference type="NCBI Taxonomy" id="2711215"/>
    <lineage>
        <taxon>Bacteria</taxon>
        <taxon>Pseudomonadati</taxon>
        <taxon>Pseudomonadota</taxon>
        <taxon>Alphaproteobacteria</taxon>
        <taxon>Sphingomonadales</taxon>
        <taxon>Sphingomonadaceae</taxon>
        <taxon>Stakelama</taxon>
    </lineage>
</organism>
<evidence type="ECO:0000259" key="7">
    <source>
        <dbReference type="Pfam" id="PF08281"/>
    </source>
</evidence>
<dbReference type="Pfam" id="PF04542">
    <property type="entry name" value="Sigma70_r2"/>
    <property type="match status" value="1"/>
</dbReference>
<dbReference type="SUPFAM" id="SSF88659">
    <property type="entry name" value="Sigma3 and sigma4 domains of RNA polymerase sigma factors"/>
    <property type="match status" value="1"/>
</dbReference>
<dbReference type="AlphaFoldDB" id="A0A6G6Y7H9"/>
<keyword evidence="3" id="KW-0731">Sigma factor</keyword>
<keyword evidence="9" id="KW-1185">Reference proteome</keyword>
<feature type="domain" description="RNA polymerase sigma-70 region 2" evidence="6">
    <location>
        <begin position="21"/>
        <end position="65"/>
    </location>
</feature>
<dbReference type="InterPro" id="IPR014284">
    <property type="entry name" value="RNA_pol_sigma-70_dom"/>
</dbReference>
<gene>
    <name evidence="8" type="ORF">G5C33_13350</name>
</gene>
<dbReference type="InterPro" id="IPR036388">
    <property type="entry name" value="WH-like_DNA-bd_sf"/>
</dbReference>
<dbReference type="PANTHER" id="PTHR43133:SF8">
    <property type="entry name" value="RNA POLYMERASE SIGMA FACTOR HI_1459-RELATED"/>
    <property type="match status" value="1"/>
</dbReference>
<keyword evidence="4" id="KW-0238">DNA-binding</keyword>
<dbReference type="Gene3D" id="1.10.1740.10">
    <property type="match status" value="1"/>
</dbReference>
<dbReference type="RefSeq" id="WP_165327676.1">
    <property type="nucleotide sequence ID" value="NZ_CP049109.1"/>
</dbReference>